<dbReference type="Gene3D" id="3.40.1740.10">
    <property type="entry name" value="VC0467-like"/>
    <property type="match status" value="1"/>
</dbReference>
<evidence type="ECO:0000313" key="4">
    <source>
        <dbReference type="Proteomes" id="UP001549047"/>
    </source>
</evidence>
<dbReference type="Proteomes" id="UP001549047">
    <property type="component" value="Unassembled WGS sequence"/>
</dbReference>
<protein>
    <recommendedName>
        <fullName evidence="2">UPF0301 protein ABID16_003446</fullName>
    </recommendedName>
</protein>
<evidence type="ECO:0000256" key="1">
    <source>
        <dbReference type="ARBA" id="ARBA00009600"/>
    </source>
</evidence>
<evidence type="ECO:0000256" key="2">
    <source>
        <dbReference type="HAMAP-Rule" id="MF_00758"/>
    </source>
</evidence>
<dbReference type="NCBIfam" id="NF001266">
    <property type="entry name" value="PRK00228.1-1"/>
    <property type="match status" value="1"/>
</dbReference>
<dbReference type="PANTHER" id="PTHR30327">
    <property type="entry name" value="UNCHARACTERIZED PROTEIN YQGE"/>
    <property type="match status" value="1"/>
</dbReference>
<name>A0ABV2J2V7_9HYPH</name>
<dbReference type="SUPFAM" id="SSF143456">
    <property type="entry name" value="VC0467-like"/>
    <property type="match status" value="1"/>
</dbReference>
<organism evidence="3 4">
    <name type="scientific">Rhizobium aquaticum</name>
    <dbReference type="NCBI Taxonomy" id="1549636"/>
    <lineage>
        <taxon>Bacteria</taxon>
        <taxon>Pseudomonadati</taxon>
        <taxon>Pseudomonadota</taxon>
        <taxon>Alphaproteobacteria</taxon>
        <taxon>Hyphomicrobiales</taxon>
        <taxon>Rhizobiaceae</taxon>
        <taxon>Rhizobium/Agrobacterium group</taxon>
        <taxon>Rhizobium</taxon>
    </lineage>
</organism>
<comment type="similarity">
    <text evidence="1 2">Belongs to the UPF0301 (AlgH) family.</text>
</comment>
<dbReference type="EMBL" id="JBEPMB010000006">
    <property type="protein sequence ID" value="MET3615103.1"/>
    <property type="molecule type" value="Genomic_DNA"/>
</dbReference>
<evidence type="ECO:0000313" key="3">
    <source>
        <dbReference type="EMBL" id="MET3615103.1"/>
    </source>
</evidence>
<dbReference type="Pfam" id="PF02622">
    <property type="entry name" value="DUF179"/>
    <property type="match status" value="1"/>
</dbReference>
<accession>A0ABV2J2V7</accession>
<dbReference type="PANTHER" id="PTHR30327:SF1">
    <property type="entry name" value="UPF0301 PROTEIN YQGE"/>
    <property type="match status" value="1"/>
</dbReference>
<comment type="caution">
    <text evidence="3">The sequence shown here is derived from an EMBL/GenBank/DDBJ whole genome shotgun (WGS) entry which is preliminary data.</text>
</comment>
<keyword evidence="4" id="KW-1185">Reference proteome</keyword>
<gene>
    <name evidence="3" type="ORF">ABID16_003446</name>
</gene>
<dbReference type="NCBIfam" id="NF001268">
    <property type="entry name" value="PRK00228.1-4"/>
    <property type="match status" value="1"/>
</dbReference>
<dbReference type="HAMAP" id="MF_00758">
    <property type="entry name" value="UPF0301"/>
    <property type="match status" value="1"/>
</dbReference>
<sequence length="196" mass="21270">MGSRKDKGFLDGQFLIAMPSMLDPNFVRTVVYVCAHSEDGAMGFVINRAQDVSFSEILVHLKIATDDSVDRLPLAVSKFPVLSGGPVDNGRGFVLHTEDYHCNSSIPLSEELCLSTTQDIIRAISAGRGPTRATMLLGYAGWSAGQIENEIAQNAWLTCPASEALIFDWDLDTKYERAMALLGISPSMLSSEMGHA</sequence>
<reference evidence="3 4" key="1">
    <citation type="submission" date="2024-06" db="EMBL/GenBank/DDBJ databases">
        <title>Genomic Encyclopedia of Type Strains, Phase IV (KMG-IV): sequencing the most valuable type-strain genomes for metagenomic binning, comparative biology and taxonomic classification.</title>
        <authorList>
            <person name="Goeker M."/>
        </authorList>
    </citation>
    <scope>NUCLEOTIDE SEQUENCE [LARGE SCALE GENOMIC DNA]</scope>
    <source>
        <strain evidence="3 4">DSM 29780</strain>
    </source>
</reference>
<dbReference type="InterPro" id="IPR003774">
    <property type="entry name" value="AlgH-like"/>
</dbReference>
<proteinExistence type="inferred from homology"/>